<protein>
    <submittedName>
        <fullName evidence="3">Uncharacterized protein</fullName>
    </submittedName>
</protein>
<feature type="coiled-coil region" evidence="1">
    <location>
        <begin position="323"/>
        <end position="427"/>
    </location>
</feature>
<keyword evidence="1" id="KW-0175">Coiled coil</keyword>
<dbReference type="AlphaFoldDB" id="A0A7M5WRB2"/>
<dbReference type="Proteomes" id="UP000594262">
    <property type="component" value="Unplaced"/>
</dbReference>
<evidence type="ECO:0000256" key="1">
    <source>
        <dbReference type="SAM" id="Coils"/>
    </source>
</evidence>
<sequence length="723" mass="83293">MDSKIDSKMNLARDSGLERSISSKVFRKNGEKKKKEETEDTEKEYLVKVEGGPVSALRQEANAETSTDQSNDFGEGKSSHARECTAEKIEHLMKELSELKNAQTTGEAPFEDVSERVVAFLEEAKKQDNIAKPRASRCDKELVVAKECILVAKNFIANQKTKLSYFEEAVKDKDVFQEFIKEQHTKLHEKHLQSARDWRDLHRKYFYSHQKLRNQCDDYKITIELIEKAAAEKIANLHLAYESDVMMLQEMCTNRDVVISQLEEKSLEDYKNVDAYVAEKVLAFKRNFEDDVKKWVVDRLIGETDSDEDPQLHSQISEMKELLLMTERKNSTYKEENSNYKEELSQLEEAFEKINSRNEELEMRLNLVEATNKALEYKISDQHAKAALIEFKNAECKSKIYKLKTKLKAYEKEKEQHEEILKSVDDDRHIERTISIEQELKENNNKIKEIIYDFQKESKCSGVEKVQKQSESPDRKDVLSTKIAPFETALKGKSINMATTEKIDDDKYCQGRTKQNLKNNVLEKSGLSDKCEGISTSEADVQMVSKSTEKSNEEGQVELLEEKITLLERELNVAHAKIFEYERTQGSGLPSLQSKPYDEFLDGVPLDVRQQEKKVNVETENTDSDSESTKSIDDTDGESNLDSEFDHCLAVIKDSFSWIAVSSSEDENSDDEWENESRIFYSDNLDLANLSEDHPEEMDSKENDVNDSVPVTILKRDKTEEKD</sequence>
<feature type="region of interest" description="Disordered" evidence="2">
    <location>
        <begin position="1"/>
        <end position="82"/>
    </location>
</feature>
<feature type="compositionally biased region" description="Basic and acidic residues" evidence="2">
    <location>
        <begin position="33"/>
        <end position="47"/>
    </location>
</feature>
<evidence type="ECO:0000313" key="3">
    <source>
        <dbReference type="EnsemblMetazoa" id="CLYHEMP005270.2"/>
    </source>
</evidence>
<feature type="region of interest" description="Disordered" evidence="2">
    <location>
        <begin position="689"/>
        <end position="723"/>
    </location>
</feature>
<feature type="compositionally biased region" description="Basic and acidic residues" evidence="2">
    <location>
        <begin position="714"/>
        <end position="723"/>
    </location>
</feature>
<dbReference type="EnsemblMetazoa" id="CLYHEMT005270.2">
    <property type="protein sequence ID" value="CLYHEMP005270.2"/>
    <property type="gene ID" value="CLYHEMG005270"/>
</dbReference>
<name>A0A7M5WRB2_9CNID</name>
<accession>A0A7M5WRB2</accession>
<keyword evidence="4" id="KW-1185">Reference proteome</keyword>
<proteinExistence type="predicted"/>
<dbReference type="GeneID" id="136818215"/>
<feature type="compositionally biased region" description="Basic and acidic residues" evidence="2">
    <location>
        <begin position="691"/>
        <end position="704"/>
    </location>
</feature>
<organism evidence="3 4">
    <name type="scientific">Clytia hemisphaerica</name>
    <dbReference type="NCBI Taxonomy" id="252671"/>
    <lineage>
        <taxon>Eukaryota</taxon>
        <taxon>Metazoa</taxon>
        <taxon>Cnidaria</taxon>
        <taxon>Hydrozoa</taxon>
        <taxon>Hydroidolina</taxon>
        <taxon>Leptothecata</taxon>
        <taxon>Obeliida</taxon>
        <taxon>Clytiidae</taxon>
        <taxon>Clytia</taxon>
    </lineage>
</organism>
<evidence type="ECO:0000313" key="4">
    <source>
        <dbReference type="Proteomes" id="UP000594262"/>
    </source>
</evidence>
<feature type="coiled-coil region" evidence="1">
    <location>
        <begin position="550"/>
        <end position="577"/>
    </location>
</feature>
<feature type="region of interest" description="Disordered" evidence="2">
    <location>
        <begin position="608"/>
        <end position="639"/>
    </location>
</feature>
<evidence type="ECO:0000256" key="2">
    <source>
        <dbReference type="SAM" id="MobiDB-lite"/>
    </source>
</evidence>
<feature type="compositionally biased region" description="Polar residues" evidence="2">
    <location>
        <begin position="62"/>
        <end position="72"/>
    </location>
</feature>
<reference evidence="3" key="1">
    <citation type="submission" date="2021-01" db="UniProtKB">
        <authorList>
            <consortium name="EnsemblMetazoa"/>
        </authorList>
    </citation>
    <scope>IDENTIFICATION</scope>
</reference>
<dbReference type="RefSeq" id="XP_066930680.1">
    <property type="nucleotide sequence ID" value="XM_067074579.1"/>
</dbReference>